<evidence type="ECO:0000313" key="2">
    <source>
        <dbReference type="Proteomes" id="UP000004342"/>
    </source>
</evidence>
<dbReference type="EMBL" id="ABDV01000015">
    <property type="protein sequence ID" value="EDT23621.1"/>
    <property type="molecule type" value="Genomic_DNA"/>
</dbReference>
<gene>
    <name evidence="1" type="ORF">AC1_0090</name>
</gene>
<sequence length="37" mass="4362">MKENNLKSFLKKVLTKFEGDDKIKKSLEGDKEMVFEN</sequence>
<evidence type="ECO:0000313" key="1">
    <source>
        <dbReference type="EMBL" id="EDT23621.1"/>
    </source>
</evidence>
<name>A0AAV3BSM7_CLOPF</name>
<accession>A0AAV3BSM7</accession>
<organism evidence="1 2">
    <name type="scientific">Clostridium perfringens B str. ATCC 3626</name>
    <dbReference type="NCBI Taxonomy" id="451754"/>
    <lineage>
        <taxon>Bacteria</taxon>
        <taxon>Bacillati</taxon>
        <taxon>Bacillota</taxon>
        <taxon>Clostridia</taxon>
        <taxon>Eubacteriales</taxon>
        <taxon>Clostridiaceae</taxon>
        <taxon>Clostridium</taxon>
    </lineage>
</organism>
<comment type="caution">
    <text evidence="1">The sequence shown here is derived from an EMBL/GenBank/DDBJ whole genome shotgun (WGS) entry which is preliminary data.</text>
</comment>
<proteinExistence type="predicted"/>
<dbReference type="Proteomes" id="UP000004342">
    <property type="component" value="Unassembled WGS sequence"/>
</dbReference>
<dbReference type="AlphaFoldDB" id="A0AAV3BSM7"/>
<reference evidence="1 2" key="1">
    <citation type="submission" date="2007-07" db="EMBL/GenBank/DDBJ databases">
        <title>Annotation of Clostridium perfringens B str. ATCC 3626.</title>
        <authorList>
            <person name="Paulsen I."/>
            <person name="Sebastian Y."/>
        </authorList>
    </citation>
    <scope>NUCLEOTIDE SEQUENCE [LARGE SCALE GENOMIC DNA]</scope>
    <source>
        <strain evidence="2">B str. ATCC 3626</strain>
    </source>
</reference>
<protein>
    <submittedName>
        <fullName evidence="1">Uncharacterized protein</fullName>
    </submittedName>
</protein>